<evidence type="ECO:0000313" key="2">
    <source>
        <dbReference type="Proteomes" id="UP001062846"/>
    </source>
</evidence>
<comment type="caution">
    <text evidence="1">The sequence shown here is derived from an EMBL/GenBank/DDBJ whole genome shotgun (WGS) entry which is preliminary data.</text>
</comment>
<evidence type="ECO:0000313" key="1">
    <source>
        <dbReference type="EMBL" id="KAI8537550.1"/>
    </source>
</evidence>
<protein>
    <submittedName>
        <fullName evidence="1">Uncharacterized protein</fullName>
    </submittedName>
</protein>
<dbReference type="Proteomes" id="UP001062846">
    <property type="component" value="Chromosome 9"/>
</dbReference>
<gene>
    <name evidence="1" type="ORF">RHMOL_Rhmol09G0032900</name>
</gene>
<name>A0ACC0M9A5_RHOML</name>
<accession>A0ACC0M9A5</accession>
<proteinExistence type="predicted"/>
<sequence length="220" mass="24892">MEELIKTAKIYYGSSPAVRDAAHKFFEDMDHDKDGKVSLHEFLEFMKQEGHTKMSSRDFFKTLNRKGSRTLDFTEVLTLFYIIQSGRPFCHGCDVFVAGTYFTCSKCYKSDNNNNNVISLCPKCFEKGLYTHSHERNQFLDNYALLALKKKRGIAWAWTHSIQQHQVQPTSSKVAASTSNATNAIVPYAPPHHGGGHKWKLAFQAMRLAVSTASLVSTIM</sequence>
<reference evidence="1" key="1">
    <citation type="submission" date="2022-02" db="EMBL/GenBank/DDBJ databases">
        <title>Plant Genome Project.</title>
        <authorList>
            <person name="Zhang R.-G."/>
        </authorList>
    </citation>
    <scope>NUCLEOTIDE SEQUENCE</scope>
    <source>
        <strain evidence="1">AT1</strain>
    </source>
</reference>
<organism evidence="1 2">
    <name type="scientific">Rhododendron molle</name>
    <name type="common">Chinese azalea</name>
    <name type="synonym">Azalea mollis</name>
    <dbReference type="NCBI Taxonomy" id="49168"/>
    <lineage>
        <taxon>Eukaryota</taxon>
        <taxon>Viridiplantae</taxon>
        <taxon>Streptophyta</taxon>
        <taxon>Embryophyta</taxon>
        <taxon>Tracheophyta</taxon>
        <taxon>Spermatophyta</taxon>
        <taxon>Magnoliopsida</taxon>
        <taxon>eudicotyledons</taxon>
        <taxon>Gunneridae</taxon>
        <taxon>Pentapetalae</taxon>
        <taxon>asterids</taxon>
        <taxon>Ericales</taxon>
        <taxon>Ericaceae</taxon>
        <taxon>Ericoideae</taxon>
        <taxon>Rhodoreae</taxon>
        <taxon>Rhododendron</taxon>
    </lineage>
</organism>
<keyword evidence="2" id="KW-1185">Reference proteome</keyword>
<dbReference type="EMBL" id="CM046396">
    <property type="protein sequence ID" value="KAI8537550.1"/>
    <property type="molecule type" value="Genomic_DNA"/>
</dbReference>